<keyword evidence="4" id="KW-0732">Signal</keyword>
<dbReference type="GeneID" id="97555976"/>
<dbReference type="InterPro" id="IPR038501">
    <property type="entry name" value="Spore_GerAC_C_sf"/>
</dbReference>
<feature type="domain" description="Spore germination GerAC-like C-terminal" evidence="8">
    <location>
        <begin position="225"/>
        <end position="389"/>
    </location>
</feature>
<dbReference type="NCBIfam" id="TIGR02887">
    <property type="entry name" value="spore_ger_x_C"/>
    <property type="match status" value="1"/>
</dbReference>
<dbReference type="AlphaFoldDB" id="A0A163LUK1"/>
<dbReference type="EMBL" id="LWMH01000001">
    <property type="protein sequence ID" value="KZS48481.1"/>
    <property type="molecule type" value="Genomic_DNA"/>
</dbReference>
<organism evidence="10 11">
    <name type="scientific">Paenibacillus glucanolyticus</name>
    <dbReference type="NCBI Taxonomy" id="59843"/>
    <lineage>
        <taxon>Bacteria</taxon>
        <taxon>Bacillati</taxon>
        <taxon>Bacillota</taxon>
        <taxon>Bacilli</taxon>
        <taxon>Bacillales</taxon>
        <taxon>Paenibacillaceae</taxon>
        <taxon>Paenibacillus</taxon>
    </lineage>
</organism>
<keyword evidence="7" id="KW-0449">Lipoprotein</keyword>
<protein>
    <submittedName>
        <fullName evidence="10">Spore gernimation protein GerC</fullName>
    </submittedName>
</protein>
<name>A0A163LUK1_9BACL</name>
<dbReference type="GO" id="GO:0016020">
    <property type="term" value="C:membrane"/>
    <property type="evidence" value="ECO:0007669"/>
    <property type="project" value="UniProtKB-SubCell"/>
</dbReference>
<evidence type="ECO:0000256" key="7">
    <source>
        <dbReference type="ARBA" id="ARBA00023288"/>
    </source>
</evidence>
<dbReference type="InterPro" id="IPR008844">
    <property type="entry name" value="Spore_GerAC-like"/>
</dbReference>
<dbReference type="PANTHER" id="PTHR35789">
    <property type="entry name" value="SPORE GERMINATION PROTEIN B3"/>
    <property type="match status" value="1"/>
</dbReference>
<dbReference type="Pfam" id="PF05504">
    <property type="entry name" value="Spore_GerAC"/>
    <property type="match status" value="1"/>
</dbReference>
<accession>A0A163LUK1</accession>
<proteinExistence type="inferred from homology"/>
<keyword evidence="5" id="KW-0472">Membrane</keyword>
<dbReference type="OrthoDB" id="9816067at2"/>
<dbReference type="GO" id="GO:0009847">
    <property type="term" value="P:spore germination"/>
    <property type="evidence" value="ECO:0007669"/>
    <property type="project" value="InterPro"/>
</dbReference>
<dbReference type="PANTHER" id="PTHR35789:SF1">
    <property type="entry name" value="SPORE GERMINATION PROTEIN B3"/>
    <property type="match status" value="1"/>
</dbReference>
<comment type="subcellular location">
    <subcellularLocation>
        <location evidence="1">Membrane</location>
        <topology evidence="1">Lipid-anchor</topology>
    </subcellularLocation>
</comment>
<evidence type="ECO:0000256" key="2">
    <source>
        <dbReference type="ARBA" id="ARBA00007886"/>
    </source>
</evidence>
<dbReference type="InterPro" id="IPR046953">
    <property type="entry name" value="Spore_GerAC-like_C"/>
</dbReference>
<evidence type="ECO:0000256" key="1">
    <source>
        <dbReference type="ARBA" id="ARBA00004635"/>
    </source>
</evidence>
<gene>
    <name evidence="10" type="ORF">AWU65_22360</name>
</gene>
<evidence type="ECO:0000259" key="8">
    <source>
        <dbReference type="Pfam" id="PF05504"/>
    </source>
</evidence>
<evidence type="ECO:0000256" key="3">
    <source>
        <dbReference type="ARBA" id="ARBA00022544"/>
    </source>
</evidence>
<evidence type="ECO:0000256" key="4">
    <source>
        <dbReference type="ARBA" id="ARBA00022729"/>
    </source>
</evidence>
<dbReference type="PROSITE" id="PS51257">
    <property type="entry name" value="PROKAR_LIPOPROTEIN"/>
    <property type="match status" value="1"/>
</dbReference>
<dbReference type="Gene3D" id="3.30.300.210">
    <property type="entry name" value="Nutrient germinant receptor protein C, domain 3"/>
    <property type="match status" value="1"/>
</dbReference>
<dbReference type="Proteomes" id="UP000076796">
    <property type="component" value="Unassembled WGS sequence"/>
</dbReference>
<dbReference type="STRING" id="59843.A3958_21625"/>
<dbReference type="Pfam" id="PF25198">
    <property type="entry name" value="Spore_GerAC_N"/>
    <property type="match status" value="1"/>
</dbReference>
<comment type="similarity">
    <text evidence="2">Belongs to the GerABKC lipoprotein family.</text>
</comment>
<reference evidence="10" key="1">
    <citation type="journal article" date="2016" name="Genome Announc.">
        <title>Draft genomes of two strains of Paenibacillus glucanolyticus with capability to degrade lignocellulose.</title>
        <authorList>
            <person name="Mathews S.L."/>
            <person name="Pawlak J."/>
            <person name="Grunden A.M."/>
        </authorList>
    </citation>
    <scope>NUCLEOTIDE SEQUENCE [LARGE SCALE GENOMIC DNA]</scope>
    <source>
        <strain evidence="10">SLM1</strain>
    </source>
</reference>
<dbReference type="InterPro" id="IPR057336">
    <property type="entry name" value="GerAC_N"/>
</dbReference>
<evidence type="ECO:0000313" key="11">
    <source>
        <dbReference type="Proteomes" id="UP000076796"/>
    </source>
</evidence>
<sequence length="402" mass="44206">MLGRTILSVLLMISLIITSGCWSRKELNELAVVMALGIDTHKDGYAVSAQVLNSSELATKSGGSIGSLPVVTYKSVGKTVPDALQRMLSMAPRMLYLSHVRVLVLGEDLARQGVSDVLDYISRNHQLRTDFFMLIAKNGNASEILEVVTPFEYIPANSLYSSILISEKKWAATGKVTLQQFVTELKQSGSDPILSGVQLNGSSAEGQSVENVKKISPSTLLQHAGLGVFKGDRLVGWLGEPPSKTVNYVLNRVESTVGYVSCPSGGIVGFTVNRADTSLDVMLSAENIPRFSVKMEIEADINSVQCPIDINQPSAIEALERSIEDKYNENIEKHVKDVQQRYGADIFALGEVLHRKYPQVWKTYRSHWGESFQSMSIDVHSHVAIRRIGSIIQPLNQEVDEK</sequence>
<evidence type="ECO:0000313" key="10">
    <source>
        <dbReference type="EMBL" id="KZS48481.1"/>
    </source>
</evidence>
<keyword evidence="11" id="KW-1185">Reference proteome</keyword>
<evidence type="ECO:0000259" key="9">
    <source>
        <dbReference type="Pfam" id="PF25198"/>
    </source>
</evidence>
<keyword evidence="6" id="KW-0564">Palmitate</keyword>
<evidence type="ECO:0000256" key="5">
    <source>
        <dbReference type="ARBA" id="ARBA00023136"/>
    </source>
</evidence>
<evidence type="ECO:0000256" key="6">
    <source>
        <dbReference type="ARBA" id="ARBA00023139"/>
    </source>
</evidence>
<comment type="caution">
    <text evidence="10">The sequence shown here is derived from an EMBL/GenBank/DDBJ whole genome shotgun (WGS) entry which is preliminary data.</text>
</comment>
<feature type="domain" description="Spore germination protein N-terminal" evidence="9">
    <location>
        <begin position="24"/>
        <end position="197"/>
    </location>
</feature>
<dbReference type="RefSeq" id="WP_063479369.1">
    <property type="nucleotide sequence ID" value="NZ_CP147845.1"/>
</dbReference>
<keyword evidence="3" id="KW-0309">Germination</keyword>